<proteinExistence type="predicted"/>
<dbReference type="Proteomes" id="UP001239111">
    <property type="component" value="Chromosome 2"/>
</dbReference>
<keyword evidence="2" id="KW-1185">Reference proteome</keyword>
<accession>A0ACC2NVM0</accession>
<dbReference type="EMBL" id="CM056742">
    <property type="protein sequence ID" value="KAJ8674651.1"/>
    <property type="molecule type" value="Genomic_DNA"/>
</dbReference>
<evidence type="ECO:0000313" key="2">
    <source>
        <dbReference type="Proteomes" id="UP001239111"/>
    </source>
</evidence>
<name>A0ACC2NVM0_9HYME</name>
<protein>
    <submittedName>
        <fullName evidence="1">Uncharacterized protein</fullName>
    </submittedName>
</protein>
<sequence>MIILSPRSCGALSYTSVNRDTCNPILAIQRLVRGEKNFACAFDKRRRATALEQNPRKAKMGRRGTRSRARNQATAAPRDGKRASRRRGQAKLYESENTPARDGSSLTLPRKHSHPLRKHGSKMYLVLLLLSLSSPALMYAILRQLYSFFTPPCFGVSDNEVVVGKKQE</sequence>
<reference evidence="1" key="1">
    <citation type="submission" date="2023-04" db="EMBL/GenBank/DDBJ databases">
        <title>A chromosome-level genome assembly of the parasitoid wasp Eretmocerus hayati.</title>
        <authorList>
            <person name="Zhong Y."/>
            <person name="Liu S."/>
            <person name="Liu Y."/>
        </authorList>
    </citation>
    <scope>NUCLEOTIDE SEQUENCE</scope>
    <source>
        <strain evidence="1">ZJU_SS_LIU_2023</strain>
    </source>
</reference>
<organism evidence="1 2">
    <name type="scientific">Eretmocerus hayati</name>
    <dbReference type="NCBI Taxonomy" id="131215"/>
    <lineage>
        <taxon>Eukaryota</taxon>
        <taxon>Metazoa</taxon>
        <taxon>Ecdysozoa</taxon>
        <taxon>Arthropoda</taxon>
        <taxon>Hexapoda</taxon>
        <taxon>Insecta</taxon>
        <taxon>Pterygota</taxon>
        <taxon>Neoptera</taxon>
        <taxon>Endopterygota</taxon>
        <taxon>Hymenoptera</taxon>
        <taxon>Apocrita</taxon>
        <taxon>Proctotrupomorpha</taxon>
        <taxon>Chalcidoidea</taxon>
        <taxon>Aphelinidae</taxon>
        <taxon>Aphelininae</taxon>
        <taxon>Eretmocerus</taxon>
    </lineage>
</organism>
<comment type="caution">
    <text evidence="1">The sequence shown here is derived from an EMBL/GenBank/DDBJ whole genome shotgun (WGS) entry which is preliminary data.</text>
</comment>
<evidence type="ECO:0000313" key="1">
    <source>
        <dbReference type="EMBL" id="KAJ8674651.1"/>
    </source>
</evidence>
<gene>
    <name evidence="1" type="ORF">QAD02_010437</name>
</gene>